<comment type="caution">
    <text evidence="1">The sequence shown here is derived from an EMBL/GenBank/DDBJ whole genome shotgun (WGS) entry which is preliminary data.</text>
</comment>
<name>A0A0W8FC03_9ZZZZ</name>
<dbReference type="EMBL" id="LNQE01001381">
    <property type="protein sequence ID" value="KUG18447.1"/>
    <property type="molecule type" value="Genomic_DNA"/>
</dbReference>
<organism evidence="1">
    <name type="scientific">hydrocarbon metagenome</name>
    <dbReference type="NCBI Taxonomy" id="938273"/>
    <lineage>
        <taxon>unclassified sequences</taxon>
        <taxon>metagenomes</taxon>
        <taxon>ecological metagenomes</taxon>
    </lineage>
</organism>
<gene>
    <name evidence="1" type="ORF">ASZ90_011862</name>
</gene>
<accession>A0A0W8FC03</accession>
<protein>
    <submittedName>
        <fullName evidence="1">Uncharacterized protein</fullName>
    </submittedName>
</protein>
<reference evidence="1" key="1">
    <citation type="journal article" date="2015" name="Proc. Natl. Acad. Sci. U.S.A.">
        <title>Networks of energetic and metabolic interactions define dynamics in microbial communities.</title>
        <authorList>
            <person name="Embree M."/>
            <person name="Liu J.K."/>
            <person name="Al-Bassam M.M."/>
            <person name="Zengler K."/>
        </authorList>
    </citation>
    <scope>NUCLEOTIDE SEQUENCE</scope>
</reference>
<sequence>MYNYNIRGFAQFPFPKKSISQVLHHPATFAATVSKPPRR</sequence>
<proteinExistence type="predicted"/>
<evidence type="ECO:0000313" key="1">
    <source>
        <dbReference type="EMBL" id="KUG18447.1"/>
    </source>
</evidence>
<dbReference type="AlphaFoldDB" id="A0A0W8FC03"/>